<dbReference type="GO" id="GO:0031625">
    <property type="term" value="F:ubiquitin protein ligase binding"/>
    <property type="evidence" value="ECO:0007669"/>
    <property type="project" value="TreeGrafter"/>
</dbReference>
<dbReference type="GO" id="GO:0005829">
    <property type="term" value="C:cytosol"/>
    <property type="evidence" value="ECO:0007669"/>
    <property type="project" value="TreeGrafter"/>
</dbReference>
<dbReference type="OMA" id="NQPEFYT"/>
<evidence type="ECO:0000313" key="3">
    <source>
        <dbReference type="EMBL" id="ORY75737.1"/>
    </source>
</evidence>
<evidence type="ECO:0000259" key="2">
    <source>
        <dbReference type="Pfam" id="PF00339"/>
    </source>
</evidence>
<dbReference type="GeneID" id="63786715"/>
<dbReference type="CDD" id="cd22952">
    <property type="entry name" value="ART10-like"/>
    <property type="match status" value="1"/>
</dbReference>
<feature type="domain" description="Arrestin-like N-terminal" evidence="2">
    <location>
        <begin position="13"/>
        <end position="114"/>
    </location>
</feature>
<dbReference type="STRING" id="56484.A0A1Y2EW57"/>
<dbReference type="InterPro" id="IPR014756">
    <property type="entry name" value="Ig_E-set"/>
</dbReference>
<proteinExistence type="predicted"/>
<dbReference type="SUPFAM" id="SSF81296">
    <property type="entry name" value="E set domains"/>
    <property type="match status" value="1"/>
</dbReference>
<dbReference type="PANTHER" id="PTHR11188">
    <property type="entry name" value="ARRESTIN DOMAIN CONTAINING PROTEIN"/>
    <property type="match status" value="1"/>
</dbReference>
<comment type="caution">
    <text evidence="3">The sequence shown here is derived from an EMBL/GenBank/DDBJ whole genome shotgun (WGS) entry which is preliminary data.</text>
</comment>
<feature type="region of interest" description="Disordered" evidence="1">
    <location>
        <begin position="392"/>
        <end position="460"/>
    </location>
</feature>
<dbReference type="RefSeq" id="XP_040722385.1">
    <property type="nucleotide sequence ID" value="XM_040870116.1"/>
</dbReference>
<evidence type="ECO:0000313" key="4">
    <source>
        <dbReference type="Proteomes" id="UP000193685"/>
    </source>
</evidence>
<keyword evidence="4" id="KW-1185">Reference proteome</keyword>
<accession>A0A1Y2EW57</accession>
<dbReference type="GO" id="GO:0070086">
    <property type="term" value="P:ubiquitin-dependent endocytosis"/>
    <property type="evidence" value="ECO:0007669"/>
    <property type="project" value="TreeGrafter"/>
</dbReference>
<name>A0A1Y2EW57_PROLT</name>
<dbReference type="Gene3D" id="2.60.40.640">
    <property type="match status" value="1"/>
</dbReference>
<dbReference type="InterPro" id="IPR011021">
    <property type="entry name" value="Arrestin-like_N"/>
</dbReference>
<dbReference type="InterPro" id="IPR014752">
    <property type="entry name" value="Arrestin-like_C"/>
</dbReference>
<reference evidence="3 4" key="1">
    <citation type="submission" date="2016-07" db="EMBL/GenBank/DDBJ databases">
        <title>Pervasive Adenine N6-methylation of Active Genes in Fungi.</title>
        <authorList>
            <consortium name="DOE Joint Genome Institute"/>
            <person name="Mondo S.J."/>
            <person name="Dannebaum R.O."/>
            <person name="Kuo R.C."/>
            <person name="Labutti K."/>
            <person name="Haridas S."/>
            <person name="Kuo A."/>
            <person name="Salamov A."/>
            <person name="Ahrendt S.R."/>
            <person name="Lipzen A."/>
            <person name="Sullivan W."/>
            <person name="Andreopoulos W.B."/>
            <person name="Clum A."/>
            <person name="Lindquist E."/>
            <person name="Daum C."/>
            <person name="Ramamoorthy G.K."/>
            <person name="Gryganskyi A."/>
            <person name="Culley D."/>
            <person name="Magnuson J.K."/>
            <person name="James T.Y."/>
            <person name="O'Malley M.A."/>
            <person name="Stajich J.E."/>
            <person name="Spatafora J.W."/>
            <person name="Visel A."/>
            <person name="Grigoriev I.V."/>
        </authorList>
    </citation>
    <scope>NUCLEOTIDE SEQUENCE [LARGE SCALE GENOMIC DNA]</scope>
    <source>
        <strain evidence="3 4">12-1054</strain>
    </source>
</reference>
<organism evidence="3 4">
    <name type="scientific">Protomyces lactucae-debilis</name>
    <dbReference type="NCBI Taxonomy" id="2754530"/>
    <lineage>
        <taxon>Eukaryota</taxon>
        <taxon>Fungi</taxon>
        <taxon>Dikarya</taxon>
        <taxon>Ascomycota</taxon>
        <taxon>Taphrinomycotina</taxon>
        <taxon>Taphrinomycetes</taxon>
        <taxon>Taphrinales</taxon>
        <taxon>Protomycetaceae</taxon>
        <taxon>Protomyces</taxon>
    </lineage>
</organism>
<sequence>MSLSVELKKSETTASFFTNLDLIEGRIHLNLASSLSVSAIVIKLEGIAKSVCYTQPHHGKSRARAPVQEIHKVLYLTDSVFPDPQLKQTSSASSFTLQEGKHSWPFSFQIPINNDCKQASRSQGQNALGALLNGQSPMSSYDQQVDSYQHVQQILPPSLAGSEDVWVRYFVKAVVQRPSKLSLNYRSYAPFLFLPIDRPRADEGASTAFFVKRQHTLSILDDAKRPRGLLGAFQEPKKRMSDTIAIEIRQPNPPTVVPGVPANIELLGYIETNFNDLSDLRITHISVYFLATTRIKAQNLKRTLGGRLPVYATDLNIPFKRASGPTVPACHVHMARLPTPLIVATDCAPTFVTCNISRTYEFEFNITVQHGPSKATIQLISPIEVLSGVSAPPPQERGDAVVAEGEGPPPALPIRPQVKRIVSADGQQGEESLPSYEEVSQIGQGPSARPANLGSSRALRHRRTTYGVADSYFEHPERYD</sequence>
<gene>
    <name evidence="3" type="ORF">BCR37DRAFT_383811</name>
</gene>
<dbReference type="GO" id="GO:0005886">
    <property type="term" value="C:plasma membrane"/>
    <property type="evidence" value="ECO:0007669"/>
    <property type="project" value="TreeGrafter"/>
</dbReference>
<dbReference type="PANTHER" id="PTHR11188:SF166">
    <property type="entry name" value="ARRESTIN (OR S-ANTIGEN), N-TERMINAL DOMAIN PROTEIN (AFU_ORTHOLOGUE AFUA_7G02050)"/>
    <property type="match status" value="1"/>
</dbReference>
<dbReference type="Proteomes" id="UP000193685">
    <property type="component" value="Unassembled WGS sequence"/>
</dbReference>
<dbReference type="GO" id="GO:0030674">
    <property type="term" value="F:protein-macromolecule adaptor activity"/>
    <property type="evidence" value="ECO:0007669"/>
    <property type="project" value="TreeGrafter"/>
</dbReference>
<dbReference type="InterPro" id="IPR050357">
    <property type="entry name" value="Arrestin_domain-protein"/>
</dbReference>
<protein>
    <recommendedName>
        <fullName evidence="2">Arrestin-like N-terminal domain-containing protein</fullName>
    </recommendedName>
</protein>
<dbReference type="Pfam" id="PF00339">
    <property type="entry name" value="Arrestin_N"/>
    <property type="match status" value="1"/>
</dbReference>
<dbReference type="AlphaFoldDB" id="A0A1Y2EW57"/>
<dbReference type="OrthoDB" id="3365616at2759"/>
<evidence type="ECO:0000256" key="1">
    <source>
        <dbReference type="SAM" id="MobiDB-lite"/>
    </source>
</evidence>
<dbReference type="EMBL" id="MCFI01000025">
    <property type="protein sequence ID" value="ORY75737.1"/>
    <property type="molecule type" value="Genomic_DNA"/>
</dbReference>